<gene>
    <name evidence="2" type="ORF">ODALV1_LOCUS30357</name>
</gene>
<name>A0ABP1S7W1_9HEXA</name>
<feature type="domain" description="CRAL-TRIO" evidence="1">
    <location>
        <begin position="80"/>
        <end position="239"/>
    </location>
</feature>
<dbReference type="InterPro" id="IPR036273">
    <property type="entry name" value="CRAL/TRIO_N_dom_sf"/>
</dbReference>
<dbReference type="PANTHER" id="PTHR23324:SF83">
    <property type="entry name" value="SEC14-LIKE PROTEIN 2"/>
    <property type="match status" value="1"/>
</dbReference>
<comment type="caution">
    <text evidence="2">The sequence shown here is derived from an EMBL/GenBank/DDBJ whole genome shotgun (WGS) entry which is preliminary data.</text>
</comment>
<keyword evidence="3" id="KW-1185">Reference proteome</keyword>
<dbReference type="Gene3D" id="3.40.525.10">
    <property type="entry name" value="CRAL-TRIO lipid binding domain"/>
    <property type="match status" value="1"/>
</dbReference>
<dbReference type="SMART" id="SM01100">
    <property type="entry name" value="CRAL_TRIO_N"/>
    <property type="match status" value="1"/>
</dbReference>
<accession>A0ABP1S7W1</accession>
<dbReference type="InterPro" id="IPR036865">
    <property type="entry name" value="CRAL-TRIO_dom_sf"/>
</dbReference>
<organism evidence="2 3">
    <name type="scientific">Orchesella dallaii</name>
    <dbReference type="NCBI Taxonomy" id="48710"/>
    <lineage>
        <taxon>Eukaryota</taxon>
        <taxon>Metazoa</taxon>
        <taxon>Ecdysozoa</taxon>
        <taxon>Arthropoda</taxon>
        <taxon>Hexapoda</taxon>
        <taxon>Collembola</taxon>
        <taxon>Entomobryomorpha</taxon>
        <taxon>Entomobryoidea</taxon>
        <taxon>Orchesellidae</taxon>
        <taxon>Orchesellinae</taxon>
        <taxon>Orchesella</taxon>
    </lineage>
</organism>
<dbReference type="SUPFAM" id="SSF52087">
    <property type="entry name" value="CRAL/TRIO domain"/>
    <property type="match status" value="1"/>
</dbReference>
<evidence type="ECO:0000259" key="1">
    <source>
        <dbReference type="PROSITE" id="PS50191"/>
    </source>
</evidence>
<dbReference type="SUPFAM" id="SSF46938">
    <property type="entry name" value="CRAL/TRIO N-terminal domain"/>
    <property type="match status" value="1"/>
</dbReference>
<evidence type="ECO:0000313" key="2">
    <source>
        <dbReference type="EMBL" id="CAL8144975.1"/>
    </source>
</evidence>
<dbReference type="Proteomes" id="UP001642540">
    <property type="component" value="Unassembled WGS sequence"/>
</dbReference>
<evidence type="ECO:0000313" key="3">
    <source>
        <dbReference type="Proteomes" id="UP001642540"/>
    </source>
</evidence>
<dbReference type="InterPro" id="IPR011074">
    <property type="entry name" value="CRAL/TRIO_N_dom"/>
</dbReference>
<protein>
    <recommendedName>
        <fullName evidence="1">CRAL-TRIO domain-containing protein</fullName>
    </recommendedName>
</protein>
<sequence>MDLKVQPDELFVFQKFKDVVCDLDEDDSVLLRFLRARDCDVDNAEKMLRNAVEWRKHIGMDNFLEWEFPSNFPSDLNWRYFGTTNDGAGICWMIAGRSNLKAILERGEYDYALRWAYVMMETGHNMLLEGRVPGLAVIDMEDLTYTQATHIRSLRILYDGLQQFEKSYPEMVKKMMVINAPWVFTFVWNFVKGVFSQRTRDKITIYNSSNKAQWFSDISSMVPRESIPPEYQLDIYTNDNNNCN</sequence>
<dbReference type="PROSITE" id="PS50191">
    <property type="entry name" value="CRAL_TRIO"/>
    <property type="match status" value="1"/>
</dbReference>
<dbReference type="InterPro" id="IPR051064">
    <property type="entry name" value="SEC14/CRAL-TRIO_domain"/>
</dbReference>
<reference evidence="2 3" key="1">
    <citation type="submission" date="2024-08" db="EMBL/GenBank/DDBJ databases">
        <authorList>
            <person name="Cucini C."/>
            <person name="Frati F."/>
        </authorList>
    </citation>
    <scope>NUCLEOTIDE SEQUENCE [LARGE SCALE GENOMIC DNA]</scope>
</reference>
<dbReference type="Pfam" id="PF03765">
    <property type="entry name" value="CRAL_TRIO_N"/>
    <property type="match status" value="1"/>
</dbReference>
<dbReference type="CDD" id="cd00170">
    <property type="entry name" value="SEC14"/>
    <property type="match status" value="1"/>
</dbReference>
<dbReference type="PANTHER" id="PTHR23324">
    <property type="entry name" value="SEC14 RELATED PROTEIN"/>
    <property type="match status" value="1"/>
</dbReference>
<dbReference type="SMART" id="SM00516">
    <property type="entry name" value="SEC14"/>
    <property type="match status" value="1"/>
</dbReference>
<dbReference type="EMBL" id="CAXLJM020000161">
    <property type="protein sequence ID" value="CAL8144975.1"/>
    <property type="molecule type" value="Genomic_DNA"/>
</dbReference>
<dbReference type="Pfam" id="PF00650">
    <property type="entry name" value="CRAL_TRIO"/>
    <property type="match status" value="1"/>
</dbReference>
<dbReference type="InterPro" id="IPR001251">
    <property type="entry name" value="CRAL-TRIO_dom"/>
</dbReference>
<proteinExistence type="predicted"/>